<keyword evidence="1" id="KW-0472">Membrane</keyword>
<keyword evidence="1" id="KW-0812">Transmembrane</keyword>
<evidence type="ECO:0000313" key="2">
    <source>
        <dbReference type="EMBL" id="MBM7570180.1"/>
    </source>
</evidence>
<dbReference type="Proteomes" id="UP001296943">
    <property type="component" value="Unassembled WGS sequence"/>
</dbReference>
<dbReference type="EMBL" id="JAFBDR010000002">
    <property type="protein sequence ID" value="MBM7570180.1"/>
    <property type="molecule type" value="Genomic_DNA"/>
</dbReference>
<accession>A0ABS2MWV5</accession>
<organism evidence="2 3">
    <name type="scientific">Aquibacillus albus</name>
    <dbReference type="NCBI Taxonomy" id="1168171"/>
    <lineage>
        <taxon>Bacteria</taxon>
        <taxon>Bacillati</taxon>
        <taxon>Bacillota</taxon>
        <taxon>Bacilli</taxon>
        <taxon>Bacillales</taxon>
        <taxon>Bacillaceae</taxon>
        <taxon>Aquibacillus</taxon>
    </lineage>
</organism>
<proteinExistence type="predicted"/>
<reference evidence="2 3" key="1">
    <citation type="submission" date="2021-01" db="EMBL/GenBank/DDBJ databases">
        <title>Genomic Encyclopedia of Type Strains, Phase IV (KMG-IV): sequencing the most valuable type-strain genomes for metagenomic binning, comparative biology and taxonomic classification.</title>
        <authorList>
            <person name="Goeker M."/>
        </authorList>
    </citation>
    <scope>NUCLEOTIDE SEQUENCE [LARGE SCALE GENOMIC DNA]</scope>
    <source>
        <strain evidence="2 3">DSM 23711</strain>
    </source>
</reference>
<evidence type="ECO:0000313" key="3">
    <source>
        <dbReference type="Proteomes" id="UP001296943"/>
    </source>
</evidence>
<feature type="transmembrane region" description="Helical" evidence="1">
    <location>
        <begin position="20"/>
        <end position="41"/>
    </location>
</feature>
<keyword evidence="3" id="KW-1185">Reference proteome</keyword>
<dbReference type="RefSeq" id="WP_204497605.1">
    <property type="nucleotide sequence ID" value="NZ_JAFBDR010000002.1"/>
</dbReference>
<gene>
    <name evidence="2" type="ORF">JOC48_000658</name>
</gene>
<sequence length="85" mass="9271">MKTSPITSWEGAEAYFTFGPASMGVFLSLIIGVVILAGLLVRMVRHENESFERAIHLYSEYVTEGKSVHEKDEEAPAVASGVAIQ</sequence>
<comment type="caution">
    <text evidence="2">The sequence shown here is derived from an EMBL/GenBank/DDBJ whole genome shotgun (WGS) entry which is preliminary data.</text>
</comment>
<evidence type="ECO:0000256" key="1">
    <source>
        <dbReference type="SAM" id="Phobius"/>
    </source>
</evidence>
<name>A0ABS2MWV5_9BACI</name>
<keyword evidence="1" id="KW-1133">Transmembrane helix</keyword>
<protein>
    <submittedName>
        <fullName evidence="2">Uncharacterized protein</fullName>
    </submittedName>
</protein>